<evidence type="ECO:0000259" key="21">
    <source>
        <dbReference type="PROSITE" id="PS50975"/>
    </source>
</evidence>
<evidence type="ECO:0000256" key="19">
    <source>
        <dbReference type="SAM" id="MobiDB-lite"/>
    </source>
</evidence>
<dbReference type="InterPro" id="IPR005482">
    <property type="entry name" value="Biotin_COase_C"/>
</dbReference>
<dbReference type="GO" id="GO:0046872">
    <property type="term" value="F:metal ion binding"/>
    <property type="evidence" value="ECO:0007669"/>
    <property type="project" value="UniProtKB-KW"/>
</dbReference>
<name>A0A1H0WGQ9_9PSEU</name>
<dbReference type="InterPro" id="IPR016185">
    <property type="entry name" value="PreATP-grasp_dom_sf"/>
</dbReference>
<dbReference type="Gene3D" id="3.30.470.20">
    <property type="entry name" value="ATP-grasp fold, B domain"/>
    <property type="match status" value="1"/>
</dbReference>
<dbReference type="InterPro" id="IPR050856">
    <property type="entry name" value="Biotin_carboxylase_complex"/>
</dbReference>
<feature type="region of interest" description="Disordered" evidence="19">
    <location>
        <begin position="499"/>
        <end position="526"/>
    </location>
</feature>
<feature type="domain" description="ATP-grasp" evidence="21">
    <location>
        <begin position="126"/>
        <end position="323"/>
    </location>
</feature>
<evidence type="ECO:0000256" key="12">
    <source>
        <dbReference type="ARBA" id="ARBA00023098"/>
    </source>
</evidence>
<dbReference type="OrthoDB" id="4435847at2"/>
<dbReference type="InterPro" id="IPR001882">
    <property type="entry name" value="Biotin_BS"/>
</dbReference>
<dbReference type="InterPro" id="IPR005479">
    <property type="entry name" value="CPAse_ATP-bd"/>
</dbReference>
<dbReference type="PROSITE" id="PS00188">
    <property type="entry name" value="BIOTIN"/>
    <property type="match status" value="1"/>
</dbReference>
<evidence type="ECO:0000259" key="20">
    <source>
        <dbReference type="PROSITE" id="PS50968"/>
    </source>
</evidence>
<dbReference type="Pfam" id="PF00289">
    <property type="entry name" value="Biotin_carb_N"/>
    <property type="match status" value="1"/>
</dbReference>
<keyword evidence="11" id="KW-0460">Magnesium</keyword>
<dbReference type="PROSITE" id="PS50975">
    <property type="entry name" value="ATP_GRASP"/>
    <property type="match status" value="1"/>
</dbReference>
<organism evidence="23 24">
    <name type="scientific">Actinokineospora alba</name>
    <dbReference type="NCBI Taxonomy" id="504798"/>
    <lineage>
        <taxon>Bacteria</taxon>
        <taxon>Bacillati</taxon>
        <taxon>Actinomycetota</taxon>
        <taxon>Actinomycetes</taxon>
        <taxon>Pseudonocardiales</taxon>
        <taxon>Pseudonocardiaceae</taxon>
        <taxon>Actinokineospora</taxon>
    </lineage>
</organism>
<dbReference type="FunFam" id="3.30.1490.20:FF:000003">
    <property type="entry name" value="acetyl-CoA carboxylase isoform X1"/>
    <property type="match status" value="1"/>
</dbReference>
<evidence type="ECO:0000256" key="15">
    <source>
        <dbReference type="ARBA" id="ARBA00023267"/>
    </source>
</evidence>
<dbReference type="SUPFAM" id="SSF51230">
    <property type="entry name" value="Single hybrid motif"/>
    <property type="match status" value="1"/>
</dbReference>
<dbReference type="InterPro" id="IPR011761">
    <property type="entry name" value="ATP-grasp"/>
</dbReference>
<evidence type="ECO:0000313" key="24">
    <source>
        <dbReference type="Proteomes" id="UP000199651"/>
    </source>
</evidence>
<dbReference type="PROSITE" id="PS50968">
    <property type="entry name" value="BIOTINYL_LIPOYL"/>
    <property type="match status" value="1"/>
</dbReference>
<evidence type="ECO:0000256" key="3">
    <source>
        <dbReference type="ARBA" id="ARBA00005194"/>
    </source>
</evidence>
<dbReference type="GO" id="GO:0006633">
    <property type="term" value="P:fatty acid biosynthetic process"/>
    <property type="evidence" value="ECO:0007669"/>
    <property type="project" value="UniProtKB-KW"/>
</dbReference>
<comment type="pathway">
    <text evidence="3">Lipid metabolism; fatty acid biosynthesis.</text>
</comment>
<dbReference type="PROSITE" id="PS50979">
    <property type="entry name" value="BC"/>
    <property type="match status" value="1"/>
</dbReference>
<keyword evidence="12" id="KW-0443">Lipid metabolism</keyword>
<proteinExistence type="predicted"/>
<dbReference type="InterPro" id="IPR011053">
    <property type="entry name" value="Single_hybrid_motif"/>
</dbReference>
<evidence type="ECO:0000256" key="6">
    <source>
        <dbReference type="ARBA" id="ARBA00022598"/>
    </source>
</evidence>
<evidence type="ECO:0000259" key="22">
    <source>
        <dbReference type="PROSITE" id="PS50979"/>
    </source>
</evidence>
<keyword evidence="9" id="KW-0276">Fatty acid metabolism</keyword>
<dbReference type="STRING" id="504798.SAMN05421871_101586"/>
<dbReference type="Gene3D" id="2.40.50.100">
    <property type="match status" value="1"/>
</dbReference>
<dbReference type="Pfam" id="PF02785">
    <property type="entry name" value="Biotin_carb_C"/>
    <property type="match status" value="1"/>
</dbReference>
<evidence type="ECO:0000256" key="10">
    <source>
        <dbReference type="ARBA" id="ARBA00022840"/>
    </source>
</evidence>
<keyword evidence="13" id="KW-0275">Fatty acid biosynthesis</keyword>
<dbReference type="PANTHER" id="PTHR18866:SF33">
    <property type="entry name" value="METHYLCROTONOYL-COA CARBOXYLASE SUBUNIT ALPHA, MITOCHONDRIAL-RELATED"/>
    <property type="match status" value="1"/>
</dbReference>
<dbReference type="FunFam" id="3.40.50.20:FF:000010">
    <property type="entry name" value="Propionyl-CoA carboxylase subunit alpha"/>
    <property type="match status" value="1"/>
</dbReference>
<dbReference type="InterPro" id="IPR000089">
    <property type="entry name" value="Biotin_lipoyl"/>
</dbReference>
<evidence type="ECO:0000256" key="7">
    <source>
        <dbReference type="ARBA" id="ARBA00022723"/>
    </source>
</evidence>
<evidence type="ECO:0000256" key="5">
    <source>
        <dbReference type="ARBA" id="ARBA00022516"/>
    </source>
</evidence>
<keyword evidence="6" id="KW-0436">Ligase</keyword>
<dbReference type="EC" id="6.3.4.14" evidence="4"/>
<dbReference type="SUPFAM" id="SSF51246">
    <property type="entry name" value="Rudiment single hybrid motif"/>
    <property type="match status" value="1"/>
</dbReference>
<protein>
    <recommendedName>
        <fullName evidence="17">Biotin-dependent acyl-coenzyme A carboxylase alpha3 subunit</fullName>
        <ecNumber evidence="4">6.3.4.14</ecNumber>
    </recommendedName>
</protein>
<dbReference type="InterPro" id="IPR011054">
    <property type="entry name" value="Rudment_hybrid_motif"/>
</dbReference>
<evidence type="ECO:0000256" key="9">
    <source>
        <dbReference type="ARBA" id="ARBA00022832"/>
    </source>
</evidence>
<dbReference type="PANTHER" id="PTHR18866">
    <property type="entry name" value="CARBOXYLASE:PYRUVATE/ACETYL-COA/PROPIONYL-COA CARBOXYLASE"/>
    <property type="match status" value="1"/>
</dbReference>
<feature type="domain" description="Biotin carboxylation" evidence="22">
    <location>
        <begin position="7"/>
        <end position="451"/>
    </location>
</feature>
<sequence length="594" mass="62771">MPESAKTLSKVLIANRGEIAVRVIRACQDAGLGSVAVYAEPDRDAPFVRLADEAFALGGNTPGESYLSFDKLLDVAKRSGADSVHPGYGFLSENAEFAQAVLDAGLIWIGPTPQAIRDLGDKVTARHIAMRAGAPLVPGTKEPVGGAEEIVAFAEEHGLPVAIKAAFGGGGRGLKVARTIEEIPELFDSAVREAVTAFGRGECFVERYLDRPRHVEAQVLADQHGNVVVVGTRDCSLQRRHQKLVEEAPAPFLTDSQRAEIHSSAKAICKEAGYSGAGTVEYLVGMDGTISFLEVNTRLQVEHPVSEETAGVDLVREQFRIAAGEKLRFTEDPEPRGHSIEFRINGEDAGRGFLPAPGTVTKFIAPDGPGVRVDAGVESGTVIGGQFDSLLAKIIVTGENRDEAIARSRRALDELVVEGMATVTPFHRAIVRDPAFIGDGETFFVHTRWIETEFDNTIEPFTGGAEAAEEEQPRQNVVVEVGGRRLEVSLPGTFSLNTGGGAGAAAKAKPRKRSGGKAGAAASGDSVTAPMQGTIVKIAVEDGQTVEAGELVLVLEAMKMENPVTAHKSGTITGLGIAVGETVTTGTVICEIKD</sequence>
<dbReference type="EMBL" id="FNJB01000021">
    <property type="protein sequence ID" value="SDP89486.1"/>
    <property type="molecule type" value="Genomic_DNA"/>
</dbReference>
<dbReference type="AlphaFoldDB" id="A0A1H0WGQ9"/>
<dbReference type="Gene3D" id="3.40.50.20">
    <property type="match status" value="1"/>
</dbReference>
<keyword evidence="15" id="KW-0092">Biotin</keyword>
<gene>
    <name evidence="23" type="ORF">SAMN05192558_1216</name>
</gene>
<evidence type="ECO:0000256" key="8">
    <source>
        <dbReference type="ARBA" id="ARBA00022741"/>
    </source>
</evidence>
<keyword evidence="5" id="KW-0444">Lipid biosynthesis</keyword>
<dbReference type="RefSeq" id="WP_091383928.1">
    <property type="nucleotide sequence ID" value="NZ_FNDV01000001.1"/>
</dbReference>
<dbReference type="SUPFAM" id="SSF56059">
    <property type="entry name" value="Glutathione synthetase ATP-binding domain-like"/>
    <property type="match status" value="1"/>
</dbReference>
<dbReference type="PROSITE" id="PS00867">
    <property type="entry name" value="CPSASE_2"/>
    <property type="match status" value="1"/>
</dbReference>
<dbReference type="SUPFAM" id="SSF52440">
    <property type="entry name" value="PreATP-grasp domain"/>
    <property type="match status" value="1"/>
</dbReference>
<keyword evidence="8 18" id="KW-0547">Nucleotide-binding</keyword>
<dbReference type="GO" id="GO:0004075">
    <property type="term" value="F:biotin carboxylase activity"/>
    <property type="evidence" value="ECO:0007669"/>
    <property type="project" value="UniProtKB-EC"/>
</dbReference>
<evidence type="ECO:0000256" key="11">
    <source>
        <dbReference type="ARBA" id="ARBA00022842"/>
    </source>
</evidence>
<comment type="cofactor">
    <cofactor evidence="1">
        <name>biotin</name>
        <dbReference type="ChEBI" id="CHEBI:57586"/>
    </cofactor>
</comment>
<evidence type="ECO:0000256" key="14">
    <source>
        <dbReference type="ARBA" id="ARBA00023211"/>
    </source>
</evidence>
<dbReference type="Pfam" id="PF02786">
    <property type="entry name" value="CPSase_L_D2"/>
    <property type="match status" value="1"/>
</dbReference>
<accession>A0A1H0WGQ9</accession>
<evidence type="ECO:0000313" key="23">
    <source>
        <dbReference type="EMBL" id="SDP89486.1"/>
    </source>
</evidence>
<dbReference type="CDD" id="cd06850">
    <property type="entry name" value="biotinyl_domain"/>
    <property type="match status" value="1"/>
</dbReference>
<comment type="pathway">
    <text evidence="2">Lipid metabolism; mycolic acid biosynthesis.</text>
</comment>
<dbReference type="InterPro" id="IPR011764">
    <property type="entry name" value="Biotin_carboxylation_dom"/>
</dbReference>
<evidence type="ECO:0000256" key="17">
    <source>
        <dbReference type="ARBA" id="ARBA00069499"/>
    </source>
</evidence>
<dbReference type="InterPro" id="IPR005481">
    <property type="entry name" value="BC-like_N"/>
</dbReference>
<dbReference type="GO" id="GO:0005524">
    <property type="term" value="F:ATP binding"/>
    <property type="evidence" value="ECO:0007669"/>
    <property type="project" value="UniProtKB-UniRule"/>
</dbReference>
<reference evidence="24" key="1">
    <citation type="submission" date="2016-10" db="EMBL/GenBank/DDBJ databases">
        <authorList>
            <person name="Varghese N."/>
            <person name="Submissions S."/>
        </authorList>
    </citation>
    <scope>NUCLEOTIDE SEQUENCE [LARGE SCALE GENOMIC DNA]</scope>
    <source>
        <strain evidence="24">IBRC-M 10655</strain>
    </source>
</reference>
<keyword evidence="14" id="KW-0464">Manganese</keyword>
<evidence type="ECO:0000256" key="13">
    <source>
        <dbReference type="ARBA" id="ARBA00023160"/>
    </source>
</evidence>
<feature type="domain" description="Lipoyl-binding" evidence="20">
    <location>
        <begin position="515"/>
        <end position="593"/>
    </location>
</feature>
<comment type="catalytic activity">
    <reaction evidence="16">
        <text>N(6)-biotinyl-L-lysyl-[protein] + hydrogencarbonate + ATP = N(6)-carboxybiotinyl-L-lysyl-[protein] + ADP + phosphate + H(+)</text>
        <dbReference type="Rhea" id="RHEA:13501"/>
        <dbReference type="Rhea" id="RHEA-COMP:10505"/>
        <dbReference type="Rhea" id="RHEA-COMP:10506"/>
        <dbReference type="ChEBI" id="CHEBI:15378"/>
        <dbReference type="ChEBI" id="CHEBI:17544"/>
        <dbReference type="ChEBI" id="CHEBI:30616"/>
        <dbReference type="ChEBI" id="CHEBI:43474"/>
        <dbReference type="ChEBI" id="CHEBI:83144"/>
        <dbReference type="ChEBI" id="CHEBI:83145"/>
        <dbReference type="ChEBI" id="CHEBI:456216"/>
        <dbReference type="EC" id="6.3.4.14"/>
    </reaction>
    <physiologicalReaction direction="left-to-right" evidence="16">
        <dbReference type="Rhea" id="RHEA:13502"/>
    </physiologicalReaction>
</comment>
<dbReference type="Gene3D" id="3.30.1490.20">
    <property type="entry name" value="ATP-grasp fold, A domain"/>
    <property type="match status" value="1"/>
</dbReference>
<evidence type="ECO:0000256" key="2">
    <source>
        <dbReference type="ARBA" id="ARBA00004796"/>
    </source>
</evidence>
<keyword evidence="24" id="KW-1185">Reference proteome</keyword>
<evidence type="ECO:0000256" key="1">
    <source>
        <dbReference type="ARBA" id="ARBA00001953"/>
    </source>
</evidence>
<dbReference type="InterPro" id="IPR013815">
    <property type="entry name" value="ATP_grasp_subdomain_1"/>
</dbReference>
<dbReference type="SMART" id="SM00878">
    <property type="entry name" value="Biotin_carb_C"/>
    <property type="match status" value="1"/>
</dbReference>
<evidence type="ECO:0000256" key="18">
    <source>
        <dbReference type="PROSITE-ProRule" id="PRU00409"/>
    </source>
</evidence>
<dbReference type="Pfam" id="PF00364">
    <property type="entry name" value="Biotin_lipoyl"/>
    <property type="match status" value="1"/>
</dbReference>
<keyword evidence="10 18" id="KW-0067">ATP-binding</keyword>
<evidence type="ECO:0000256" key="4">
    <source>
        <dbReference type="ARBA" id="ARBA00013263"/>
    </source>
</evidence>
<dbReference type="FunFam" id="2.40.50.100:FF:000003">
    <property type="entry name" value="Acetyl-CoA carboxylase biotin carboxyl carrier protein"/>
    <property type="match status" value="1"/>
</dbReference>
<dbReference type="Proteomes" id="UP000199651">
    <property type="component" value="Unassembled WGS sequence"/>
</dbReference>
<dbReference type="FunFam" id="3.30.470.20:FF:000053">
    <property type="entry name" value="Acetyl-/propionyl-coenzyme A carboxylase alpha chain"/>
    <property type="match status" value="1"/>
</dbReference>
<evidence type="ECO:0000256" key="16">
    <source>
        <dbReference type="ARBA" id="ARBA00048501"/>
    </source>
</evidence>
<keyword evidence="7" id="KW-0479">Metal-binding</keyword>